<reference evidence="2 4" key="1">
    <citation type="journal article" date="2010" name="J. Bacteriol.">
        <title>Complete genome sequence of Halalkalicoccus jeotgali B3(T), an extremely halophilic archaeon.</title>
        <authorList>
            <person name="Roh S.W."/>
            <person name="Nam Y.D."/>
            <person name="Nam S.H."/>
            <person name="Choi S.H."/>
            <person name="Park H.S."/>
            <person name="Bae J.W."/>
        </authorList>
    </citation>
    <scope>NUCLEOTIDE SEQUENCE [LARGE SCALE GENOMIC DNA]</scope>
    <source>
        <strain evidence="2">B3</strain>
        <strain evidence="4">DSM 18796 / CECT 7217 / JCM 14584 / KCTC 4019 / B3</strain>
    </source>
</reference>
<name>D8J3I0_HALJB</name>
<protein>
    <submittedName>
        <fullName evidence="2">Uncharacterized protein</fullName>
    </submittedName>
</protein>
<evidence type="ECO:0000256" key="1">
    <source>
        <dbReference type="SAM" id="Phobius"/>
    </source>
</evidence>
<dbReference type="InterPro" id="IPR055966">
    <property type="entry name" value="DUF7544"/>
</dbReference>
<feature type="transmembrane region" description="Helical" evidence="1">
    <location>
        <begin position="27"/>
        <end position="47"/>
    </location>
</feature>
<feature type="transmembrane region" description="Helical" evidence="1">
    <location>
        <begin position="216"/>
        <end position="237"/>
    </location>
</feature>
<keyword evidence="1" id="KW-0812">Transmembrane</keyword>
<keyword evidence="1" id="KW-0472">Membrane</keyword>
<proteinExistence type="predicted"/>
<dbReference type="EMBL" id="CP002062">
    <property type="protein sequence ID" value="ADJ15287.1"/>
    <property type="molecule type" value="Genomic_DNA"/>
</dbReference>
<feature type="transmembrane region" description="Helical" evidence="1">
    <location>
        <begin position="192"/>
        <end position="209"/>
    </location>
</feature>
<dbReference type="KEGG" id="hje:HacjB3_09520"/>
<dbReference type="PATRIC" id="fig|795797.18.peg.1897"/>
<reference evidence="3 5" key="2">
    <citation type="journal article" date="2014" name="PLoS Genet.">
        <title>Phylogenetically driven sequencing of extremely halophilic archaea reveals strategies for static and dynamic osmo-response.</title>
        <authorList>
            <person name="Becker E.A."/>
            <person name="Seitzer P.M."/>
            <person name="Tritt A."/>
            <person name="Larsen D."/>
            <person name="Krusor M."/>
            <person name="Yao A.I."/>
            <person name="Wu D."/>
            <person name="Madern D."/>
            <person name="Eisen J.A."/>
            <person name="Darling A.E."/>
            <person name="Facciotti M.T."/>
        </authorList>
    </citation>
    <scope>NUCLEOTIDE SEQUENCE [LARGE SCALE GENOMIC DNA]</scope>
    <source>
        <strain evidence="3">B3</strain>
        <strain evidence="5">DSM 18796 / CECT 7217 / JCM 14584 / KCTC 4019 / B3</strain>
    </source>
</reference>
<dbReference type="EMBL" id="AOHV01000034">
    <property type="protein sequence ID" value="ELY35292.1"/>
    <property type="molecule type" value="Genomic_DNA"/>
</dbReference>
<dbReference type="Pfam" id="PF24400">
    <property type="entry name" value="DUF7544"/>
    <property type="match status" value="1"/>
</dbReference>
<feature type="transmembrane region" description="Helical" evidence="1">
    <location>
        <begin position="67"/>
        <end position="89"/>
    </location>
</feature>
<dbReference type="eggNOG" id="arCOG04706">
    <property type="taxonomic scope" value="Archaea"/>
</dbReference>
<dbReference type="Proteomes" id="UP000011645">
    <property type="component" value="Unassembled WGS sequence"/>
</dbReference>
<feature type="transmembrane region" description="Helical" evidence="1">
    <location>
        <begin position="162"/>
        <end position="180"/>
    </location>
</feature>
<dbReference type="HOGENOM" id="CLU_051458_0_0_2"/>
<keyword evidence="5" id="KW-1185">Reference proteome</keyword>
<sequence length="305" mass="31848">MAWYALRAVGESVSAARRLLAGASLSAWLRFAVLASFVGTLITPFLTDFNRGGSVLAALPETATAGLLAAAVVLGAAALCVGSVFEFVFLDALRGERIRLVADSARRFRAGLQVFALRVVLVALAGGLSVAVLSFEPPAALAVCALVLALACLAIDHLTRAFVVPIMLLEGCSLAAGWRAFSPALGAEWREYALYLLIAAALWAAIALGGGLLGALVALVVLVPFGALGTAVGGALVAQGLSRSVVDQAIIGTLLGPYLLVVLLLILLVHVPFVTYLRYVGLFVLGDTEERYDPIPRVRATIRRD</sequence>
<dbReference type="AlphaFoldDB" id="D8J3I0"/>
<evidence type="ECO:0000313" key="3">
    <source>
        <dbReference type="EMBL" id="ELY35292.1"/>
    </source>
</evidence>
<keyword evidence="1" id="KW-1133">Transmembrane helix</keyword>
<organism evidence="2 4">
    <name type="scientific">Halalkalicoccus jeotgali (strain DSM 18796 / CECT 7217 / JCM 14584 / KCTC 4019 / B3)</name>
    <dbReference type="NCBI Taxonomy" id="795797"/>
    <lineage>
        <taxon>Archaea</taxon>
        <taxon>Methanobacteriati</taxon>
        <taxon>Methanobacteriota</taxon>
        <taxon>Stenosarchaea group</taxon>
        <taxon>Halobacteria</taxon>
        <taxon>Halobacteriales</taxon>
        <taxon>Halococcaceae</taxon>
        <taxon>Halalkalicoccus</taxon>
    </lineage>
</organism>
<dbReference type="STRING" id="795797.HacjB3_09520"/>
<feature type="transmembrane region" description="Helical" evidence="1">
    <location>
        <begin position="249"/>
        <end position="269"/>
    </location>
</feature>
<dbReference type="OrthoDB" id="137652at2157"/>
<evidence type="ECO:0000313" key="4">
    <source>
        <dbReference type="Proteomes" id="UP000000390"/>
    </source>
</evidence>
<evidence type="ECO:0000313" key="5">
    <source>
        <dbReference type="Proteomes" id="UP000011645"/>
    </source>
</evidence>
<feature type="transmembrane region" description="Helical" evidence="1">
    <location>
        <begin position="139"/>
        <end position="155"/>
    </location>
</feature>
<feature type="transmembrane region" description="Helical" evidence="1">
    <location>
        <begin position="110"/>
        <end position="133"/>
    </location>
</feature>
<dbReference type="GeneID" id="9419714"/>
<accession>D8J3I0</accession>
<dbReference type="RefSeq" id="WP_008417240.1">
    <property type="nucleotide sequence ID" value="NC_014297.1"/>
</dbReference>
<evidence type="ECO:0000313" key="2">
    <source>
        <dbReference type="EMBL" id="ADJ15287.1"/>
    </source>
</evidence>
<dbReference type="Proteomes" id="UP000000390">
    <property type="component" value="Chromosome"/>
</dbReference>
<gene>
    <name evidence="2" type="ordered locus">HacjB3_09520</name>
    <name evidence="3" type="ORF">C497_13156</name>
</gene>